<protein>
    <submittedName>
        <fullName evidence="1">Uncharacterized protein</fullName>
    </submittedName>
</protein>
<gene>
    <name evidence="1" type="ORF">RhiirA1_467261</name>
</gene>
<dbReference type="AlphaFoldDB" id="A0A2N0RCE0"/>
<dbReference type="EMBL" id="LLXH01001060">
    <property type="protein sequence ID" value="PKC60963.1"/>
    <property type="molecule type" value="Genomic_DNA"/>
</dbReference>
<evidence type="ECO:0000313" key="2">
    <source>
        <dbReference type="Proteomes" id="UP000232688"/>
    </source>
</evidence>
<sequence length="238" mass="27996">MANDKHTNIYKFVTQGAWVVNDINITEICCEYHTVVVKKCELMEVTLSATEELPLRLCEYFDDELWAELFAKFCGLYPYASIPDKISNLFLNIIKILCKELNQTERQKLARCYLQNFEVIIEEEEIIIEMFKELVDNKQSSFTRNYIFVFRVLEKSLCDRSLVQRDLSHNINWRVQTSKGFYIVGYCLAVLLSPEYNLINKGATSYQTAIRINKKSKSRMMVKPMFYSSTKVQKCKQY</sequence>
<reference evidence="1 2" key="1">
    <citation type="submission" date="2017-10" db="EMBL/GenBank/DDBJ databases">
        <title>Extensive intraspecific genome diversity in a model arbuscular mycorrhizal fungus.</title>
        <authorList>
            <person name="Chen E.C.H."/>
            <person name="Morin E."/>
            <person name="Baudet D."/>
            <person name="Noel J."/>
            <person name="Ndikumana S."/>
            <person name="Charron P."/>
            <person name="St-Onge C."/>
            <person name="Giorgi J."/>
            <person name="Grigoriev I.V."/>
            <person name="Roux C."/>
            <person name="Martin F.M."/>
            <person name="Corradi N."/>
        </authorList>
    </citation>
    <scope>NUCLEOTIDE SEQUENCE [LARGE SCALE GENOMIC DNA]</scope>
    <source>
        <strain evidence="1 2">A1</strain>
    </source>
</reference>
<organism evidence="1 2">
    <name type="scientific">Rhizophagus irregularis</name>
    <dbReference type="NCBI Taxonomy" id="588596"/>
    <lineage>
        <taxon>Eukaryota</taxon>
        <taxon>Fungi</taxon>
        <taxon>Fungi incertae sedis</taxon>
        <taxon>Mucoromycota</taxon>
        <taxon>Glomeromycotina</taxon>
        <taxon>Glomeromycetes</taxon>
        <taxon>Glomerales</taxon>
        <taxon>Glomeraceae</taxon>
        <taxon>Rhizophagus</taxon>
    </lineage>
</organism>
<dbReference type="VEuPathDB" id="FungiDB:RhiirA1_467261"/>
<name>A0A2N0RCE0_9GLOM</name>
<accession>A0A2N0RCE0</accession>
<comment type="caution">
    <text evidence="1">The sequence shown here is derived from an EMBL/GenBank/DDBJ whole genome shotgun (WGS) entry which is preliminary data.</text>
</comment>
<dbReference type="Proteomes" id="UP000232688">
    <property type="component" value="Unassembled WGS sequence"/>
</dbReference>
<proteinExistence type="predicted"/>
<reference evidence="1 2" key="2">
    <citation type="submission" date="2017-10" db="EMBL/GenBank/DDBJ databases">
        <title>Genome analyses suggest a sexual origin of heterokaryosis in a supposedly ancient asexual fungus.</title>
        <authorList>
            <person name="Corradi N."/>
            <person name="Sedzielewska K."/>
            <person name="Noel J."/>
            <person name="Charron P."/>
            <person name="Farinelli L."/>
            <person name="Marton T."/>
            <person name="Kruger M."/>
            <person name="Pelin A."/>
            <person name="Brachmann A."/>
            <person name="Corradi N."/>
        </authorList>
    </citation>
    <scope>NUCLEOTIDE SEQUENCE [LARGE SCALE GENOMIC DNA]</scope>
    <source>
        <strain evidence="1 2">A1</strain>
    </source>
</reference>
<evidence type="ECO:0000313" key="1">
    <source>
        <dbReference type="EMBL" id="PKC60963.1"/>
    </source>
</evidence>